<name>A0A9X7F4M3_NEIPE</name>
<evidence type="ECO:0000313" key="1">
    <source>
        <dbReference type="EMBL" id="WOS97715.1"/>
    </source>
</evidence>
<dbReference type="AlphaFoldDB" id="A0A9X7F4M3"/>
<dbReference type="Proteomes" id="UP000234781">
    <property type="component" value="Chromosome"/>
</dbReference>
<protein>
    <submittedName>
        <fullName evidence="1">CRISPR-associated protein Csx16</fullName>
    </submittedName>
</protein>
<reference evidence="2" key="1">
    <citation type="submission" date="2017-12" db="EMBL/GenBank/DDBJ databases">
        <title>Phylogenetic diversity of female urinary microbiome.</title>
        <authorList>
            <person name="Thomas-White K."/>
            <person name="Wolfe A.J."/>
        </authorList>
    </citation>
    <scope>NUCLEOTIDE SEQUENCE [LARGE SCALE GENOMIC DNA]</scope>
    <source>
        <strain evidence="2">UMB0023</strain>
    </source>
</reference>
<keyword evidence="2" id="KW-1185">Reference proteome</keyword>
<sequence>MTVWFVSRHQGAIDWAVRESGFAIDRFEPHLNTDEVADGDVVLGTLPLHLAADVCAKGAVFYFLQLPQELSGRGSEYTADEMVCMGARLRRFDVSSRED</sequence>
<proteinExistence type="predicted"/>
<dbReference type="InterPro" id="IPR013443">
    <property type="entry name" value="CRISPR-assoc_prot_Csx16"/>
</dbReference>
<reference evidence="1 2" key="2">
    <citation type="submission" date="2023-10" db="EMBL/GenBank/DDBJ databases">
        <authorList>
            <person name="Choi B."/>
        </authorList>
    </citation>
    <scope>NUCLEOTIDE SEQUENCE [LARGE SCALE GENOMIC DNA]</scope>
    <source>
        <strain evidence="1 2">UMB0023</strain>
    </source>
</reference>
<accession>A0A9X7F4M3</accession>
<dbReference type="RefSeq" id="WP_101755677.1">
    <property type="nucleotide sequence ID" value="NZ_CP136962.1"/>
</dbReference>
<dbReference type="NCBIfam" id="TIGR02620">
    <property type="entry name" value="cas_VVA1548"/>
    <property type="match status" value="1"/>
</dbReference>
<evidence type="ECO:0000313" key="2">
    <source>
        <dbReference type="Proteomes" id="UP000234781"/>
    </source>
</evidence>
<dbReference type="Pfam" id="PF09652">
    <property type="entry name" value="Cas_VVA1548"/>
    <property type="match status" value="1"/>
</dbReference>
<gene>
    <name evidence="1" type="primary">csx16</name>
    <name evidence="1" type="ORF">CYJ98_009075</name>
</gene>
<organism evidence="1 2">
    <name type="scientific">Neisseria perflava</name>
    <dbReference type="NCBI Taxonomy" id="33053"/>
    <lineage>
        <taxon>Bacteria</taxon>
        <taxon>Pseudomonadati</taxon>
        <taxon>Pseudomonadota</taxon>
        <taxon>Betaproteobacteria</taxon>
        <taxon>Neisseriales</taxon>
        <taxon>Neisseriaceae</taxon>
        <taxon>Neisseria</taxon>
    </lineage>
</organism>
<dbReference type="EMBL" id="CP136962">
    <property type="protein sequence ID" value="WOS97715.1"/>
    <property type="molecule type" value="Genomic_DNA"/>
</dbReference>